<evidence type="ECO:0000256" key="5">
    <source>
        <dbReference type="ARBA" id="ARBA00023284"/>
    </source>
</evidence>
<dbReference type="InterPro" id="IPR002109">
    <property type="entry name" value="Glutaredoxin"/>
</dbReference>
<dbReference type="PROSITE" id="PS51354">
    <property type="entry name" value="GLUTAREDOXIN_2"/>
    <property type="match status" value="1"/>
</dbReference>
<dbReference type="InterPro" id="IPR014025">
    <property type="entry name" value="Glutaredoxin_subgr"/>
</dbReference>
<proteinExistence type="inferred from homology"/>
<evidence type="ECO:0000256" key="3">
    <source>
        <dbReference type="ARBA" id="ARBA00022982"/>
    </source>
</evidence>
<dbReference type="Gene3D" id="3.40.30.10">
    <property type="entry name" value="Glutaredoxin"/>
    <property type="match status" value="1"/>
</dbReference>
<keyword evidence="4" id="KW-1015">Disulfide bond</keyword>
<evidence type="ECO:0000256" key="6">
    <source>
        <dbReference type="RuleBase" id="RU364065"/>
    </source>
</evidence>
<dbReference type="GO" id="GO:0015038">
    <property type="term" value="F:glutathione disulfide oxidoreductase activity"/>
    <property type="evidence" value="ECO:0007669"/>
    <property type="project" value="UniProtKB-UniRule"/>
</dbReference>
<dbReference type="InterPro" id="IPR011767">
    <property type="entry name" value="GLR_AS"/>
</dbReference>
<dbReference type="InterPro" id="IPR036249">
    <property type="entry name" value="Thioredoxin-like_sf"/>
</dbReference>
<evidence type="ECO:0000313" key="9">
    <source>
        <dbReference type="Proteomes" id="UP000006251"/>
    </source>
</evidence>
<dbReference type="GO" id="GO:0034599">
    <property type="term" value="P:cellular response to oxidative stress"/>
    <property type="evidence" value="ECO:0007669"/>
    <property type="project" value="TreeGrafter"/>
</dbReference>
<gene>
    <name evidence="8" type="primary">grxC</name>
    <name evidence="8" type="ORF">GPAL_1956</name>
</gene>
<dbReference type="STRING" id="1121922.GCA_000428905_01181"/>
<dbReference type="GO" id="GO:0045454">
    <property type="term" value="P:cell redox homeostasis"/>
    <property type="evidence" value="ECO:0007669"/>
    <property type="project" value="InterPro"/>
</dbReference>
<evidence type="ECO:0000256" key="2">
    <source>
        <dbReference type="ARBA" id="ARBA00022448"/>
    </source>
</evidence>
<dbReference type="EMBL" id="BAEQ01000030">
    <property type="protein sequence ID" value="GAC28817.1"/>
    <property type="molecule type" value="Genomic_DNA"/>
</dbReference>
<keyword evidence="5 6" id="KW-0676">Redox-active center</keyword>
<accession>K6ZEQ1</accession>
<comment type="similarity">
    <text evidence="1 6">Belongs to the glutaredoxin family.</text>
</comment>
<evidence type="ECO:0000256" key="1">
    <source>
        <dbReference type="ARBA" id="ARBA00007787"/>
    </source>
</evidence>
<dbReference type="Pfam" id="PF00462">
    <property type="entry name" value="Glutaredoxin"/>
    <property type="match status" value="1"/>
</dbReference>
<dbReference type="OrthoDB" id="9814618at2"/>
<keyword evidence="6" id="KW-0963">Cytoplasm</keyword>
<evidence type="ECO:0000259" key="7">
    <source>
        <dbReference type="Pfam" id="PF00462"/>
    </source>
</evidence>
<evidence type="ECO:0000256" key="4">
    <source>
        <dbReference type="ARBA" id="ARBA00023157"/>
    </source>
</evidence>
<keyword evidence="2 6" id="KW-0813">Transport</keyword>
<dbReference type="CDD" id="cd03418">
    <property type="entry name" value="GRX_GRXb_1_3_like"/>
    <property type="match status" value="1"/>
</dbReference>
<dbReference type="PRINTS" id="PR00160">
    <property type="entry name" value="GLUTAREDOXIN"/>
</dbReference>
<evidence type="ECO:0000313" key="8">
    <source>
        <dbReference type="EMBL" id="GAC28817.1"/>
    </source>
</evidence>
<protein>
    <recommendedName>
        <fullName evidence="6">Glutaredoxin</fullName>
    </recommendedName>
</protein>
<sequence length="85" mass="9410">MQKVELFTRGFCPYCTRAKSLLGQKGITFTDYEIDKNPELRPVMIERANGKTSVPQIFIGETHVGGCDELFALESTGQLDAVLNA</sequence>
<organism evidence="8 9">
    <name type="scientific">Brumicola pallidula DSM 14239 = ACAM 615</name>
    <dbReference type="NCBI Taxonomy" id="1121922"/>
    <lineage>
        <taxon>Bacteria</taxon>
        <taxon>Pseudomonadati</taxon>
        <taxon>Pseudomonadota</taxon>
        <taxon>Gammaproteobacteria</taxon>
        <taxon>Alteromonadales</taxon>
        <taxon>Alteromonadaceae</taxon>
        <taxon>Brumicola</taxon>
    </lineage>
</organism>
<dbReference type="SUPFAM" id="SSF52833">
    <property type="entry name" value="Thioredoxin-like"/>
    <property type="match status" value="1"/>
</dbReference>
<feature type="domain" description="Glutaredoxin" evidence="7">
    <location>
        <begin position="4"/>
        <end position="64"/>
    </location>
</feature>
<dbReference type="InterPro" id="IPR011900">
    <property type="entry name" value="GRX_bact"/>
</dbReference>
<dbReference type="NCBIfam" id="TIGR02181">
    <property type="entry name" value="GRX_bact"/>
    <property type="match status" value="1"/>
</dbReference>
<comment type="function">
    <text evidence="6">Has a glutathione-disulfide oxidoreductase activity in the presence of NADPH and glutathione reductase. Reduces low molecular weight disulfides and proteins.</text>
</comment>
<dbReference type="PANTHER" id="PTHR45694:SF18">
    <property type="entry name" value="GLUTAREDOXIN-1-RELATED"/>
    <property type="match status" value="1"/>
</dbReference>
<dbReference type="GO" id="GO:0005737">
    <property type="term" value="C:cytoplasm"/>
    <property type="evidence" value="ECO:0007669"/>
    <property type="project" value="TreeGrafter"/>
</dbReference>
<comment type="caution">
    <text evidence="8">The sequence shown here is derived from an EMBL/GenBank/DDBJ whole genome shotgun (WGS) entry which is preliminary data.</text>
</comment>
<reference evidence="9" key="1">
    <citation type="journal article" date="2014" name="Environ. Microbiol.">
        <title>Comparative genomics of the marine bacterial genus Glaciecola reveals the high degree of genomic diversity and genomic characteristic for cold adaptation.</title>
        <authorList>
            <person name="Qin Q.L."/>
            <person name="Xie B.B."/>
            <person name="Yu Y."/>
            <person name="Shu Y.L."/>
            <person name="Rong J.C."/>
            <person name="Zhang Y.J."/>
            <person name="Zhao D.L."/>
            <person name="Chen X.L."/>
            <person name="Zhang X.Y."/>
            <person name="Chen B."/>
            <person name="Zhou B.C."/>
            <person name="Zhang Y.Z."/>
        </authorList>
    </citation>
    <scope>NUCLEOTIDE SEQUENCE [LARGE SCALE GENOMIC DNA]</scope>
    <source>
        <strain evidence="9">ACAM 615</strain>
    </source>
</reference>
<dbReference type="RefSeq" id="WP_006011202.1">
    <property type="nucleotide sequence ID" value="NZ_AUAV01000005.1"/>
</dbReference>
<keyword evidence="3 6" id="KW-0249">Electron transport</keyword>
<dbReference type="PROSITE" id="PS00195">
    <property type="entry name" value="GLUTAREDOXIN_1"/>
    <property type="match status" value="1"/>
</dbReference>
<dbReference type="PANTHER" id="PTHR45694">
    <property type="entry name" value="GLUTAREDOXIN 2"/>
    <property type="match status" value="1"/>
</dbReference>
<keyword evidence="9" id="KW-1185">Reference proteome</keyword>
<dbReference type="AlphaFoldDB" id="K6ZEQ1"/>
<dbReference type="Proteomes" id="UP000006251">
    <property type="component" value="Unassembled WGS sequence"/>
</dbReference>
<name>K6ZEQ1_9ALTE</name>